<dbReference type="Pfam" id="PF02782">
    <property type="entry name" value="FGGY_C"/>
    <property type="match status" value="1"/>
</dbReference>
<comment type="similarity">
    <text evidence="1">Belongs to the FGGY kinase family.</text>
</comment>
<name>A0A919HZU9_KLEPN</name>
<evidence type="ECO:0000259" key="4">
    <source>
        <dbReference type="Pfam" id="PF02782"/>
    </source>
</evidence>
<evidence type="ECO:0000256" key="2">
    <source>
        <dbReference type="ARBA" id="ARBA00022679"/>
    </source>
</evidence>
<evidence type="ECO:0000256" key="3">
    <source>
        <dbReference type="ARBA" id="ARBA00022777"/>
    </source>
</evidence>
<dbReference type="InterPro" id="IPR043129">
    <property type="entry name" value="ATPase_NBD"/>
</dbReference>
<organism evidence="5 6">
    <name type="scientific">Klebsiella pneumoniae</name>
    <dbReference type="NCBI Taxonomy" id="573"/>
    <lineage>
        <taxon>Bacteria</taxon>
        <taxon>Pseudomonadati</taxon>
        <taxon>Pseudomonadota</taxon>
        <taxon>Gammaproteobacteria</taxon>
        <taxon>Enterobacterales</taxon>
        <taxon>Enterobacteriaceae</taxon>
        <taxon>Klebsiella/Raoultella group</taxon>
        <taxon>Klebsiella</taxon>
        <taxon>Klebsiella pneumoniae complex</taxon>
    </lineage>
</organism>
<dbReference type="GO" id="GO:0005975">
    <property type="term" value="P:carbohydrate metabolic process"/>
    <property type="evidence" value="ECO:0007669"/>
    <property type="project" value="InterPro"/>
</dbReference>
<comment type="caution">
    <text evidence="5">The sequence shown here is derived from an EMBL/GenBank/DDBJ whole genome shotgun (WGS) entry which is preliminary data.</text>
</comment>
<dbReference type="SUPFAM" id="SSF53067">
    <property type="entry name" value="Actin-like ATPase domain"/>
    <property type="match status" value="1"/>
</dbReference>
<dbReference type="AlphaFoldDB" id="A0A919HZU9"/>
<dbReference type="InterPro" id="IPR018485">
    <property type="entry name" value="FGGY_C"/>
</dbReference>
<dbReference type="PANTHER" id="PTHR43095">
    <property type="entry name" value="SUGAR KINASE"/>
    <property type="match status" value="1"/>
</dbReference>
<accession>A0A919HZU9</accession>
<dbReference type="EMBL" id="BNFF01000001">
    <property type="protein sequence ID" value="GHK56423.1"/>
    <property type="molecule type" value="Genomic_DNA"/>
</dbReference>
<protein>
    <recommendedName>
        <fullName evidence="4">Carbohydrate kinase FGGY C-terminal domain-containing protein</fullName>
    </recommendedName>
</protein>
<evidence type="ECO:0000256" key="1">
    <source>
        <dbReference type="ARBA" id="ARBA00009156"/>
    </source>
</evidence>
<proteinExistence type="inferred from homology"/>
<dbReference type="GO" id="GO:0016301">
    <property type="term" value="F:kinase activity"/>
    <property type="evidence" value="ECO:0007669"/>
    <property type="project" value="UniProtKB-KW"/>
</dbReference>
<keyword evidence="2" id="KW-0808">Transferase</keyword>
<dbReference type="Proteomes" id="UP000655094">
    <property type="component" value="Unassembled WGS sequence"/>
</dbReference>
<sequence>MVRAGQTAVLGGTFWQQVVNLPQVRTDPQMNIRVNPHVIPGMAQAESISFFTGLTMRWFRDAFCAEEKLIAERLGVDAYSLLEEMASRVPAGSHGVMPIFSDAMHFKQWYHAAPSFINLSIDPEKCNKATLFRALEENAAIVSACNLAQISQFSGVTFESLVFAGGGSKGALWSQILSDVTGLPVRVPVVREATALGCAIAAGTGAGLYGDMASTGERLVSWHREFTPNPQHRELYQEMMSKWQTVYADQLGLVDSGLTTSMWQAPGLERRQRVASSPHPNYRCRSAFPPSPFGRGPGCGATLRRSLNPITITALPFSLFLHDG</sequence>
<dbReference type="PANTHER" id="PTHR43095:SF1">
    <property type="entry name" value="AUTOINDUCER-2 KINASE"/>
    <property type="match status" value="1"/>
</dbReference>
<dbReference type="Gene3D" id="3.30.420.40">
    <property type="match status" value="1"/>
</dbReference>
<dbReference type="InterPro" id="IPR050406">
    <property type="entry name" value="FGGY_Carb_Kinase"/>
</dbReference>
<evidence type="ECO:0000313" key="5">
    <source>
        <dbReference type="EMBL" id="GHK56423.1"/>
    </source>
</evidence>
<evidence type="ECO:0000313" key="6">
    <source>
        <dbReference type="Proteomes" id="UP000655094"/>
    </source>
</evidence>
<gene>
    <name evidence="5" type="ORF">KPZU09_61590</name>
</gene>
<feature type="domain" description="Carbohydrate kinase FGGY C-terminal" evidence="4">
    <location>
        <begin position="39"/>
        <end position="204"/>
    </location>
</feature>
<keyword evidence="3" id="KW-0418">Kinase</keyword>
<reference evidence="5" key="1">
    <citation type="submission" date="2020-10" db="EMBL/GenBank/DDBJ databases">
        <title>Genome Sequence of ESBL Producing Zambian Clinical Strains.</title>
        <authorList>
            <person name="Shawa M."/>
            <person name="Furuta Y."/>
            <person name="Simbotwe M."/>
            <person name="Mulenga E."/>
            <person name="Mubanga M."/>
            <person name="Mulenga G."/>
            <person name="Kaile C."/>
            <person name="Zorigt T."/>
            <person name="Hang'ombe B."/>
            <person name="Higashi H."/>
        </authorList>
    </citation>
    <scope>NUCLEOTIDE SEQUENCE</scope>
    <source>
        <strain evidence="5">Zam_UTH_09</strain>
    </source>
</reference>